<dbReference type="EMBL" id="JBHPKH010000014">
    <property type="protein sequence ID" value="MFC1572380.1"/>
    <property type="molecule type" value="Genomic_DNA"/>
</dbReference>
<dbReference type="SUPFAM" id="SSF55909">
    <property type="entry name" value="Pentein"/>
    <property type="match status" value="1"/>
</dbReference>
<evidence type="ECO:0000256" key="2">
    <source>
        <dbReference type="SAM" id="SignalP"/>
    </source>
</evidence>
<evidence type="ECO:0000256" key="1">
    <source>
        <dbReference type="ARBA" id="ARBA00022801"/>
    </source>
</evidence>
<gene>
    <name evidence="4" type="ORF">ACFL6M_02165</name>
</gene>
<dbReference type="Gene3D" id="3.75.10.10">
    <property type="entry name" value="L-arginine/glycine Amidinotransferase, Chain A"/>
    <property type="match status" value="1"/>
</dbReference>
<keyword evidence="1" id="KW-0378">Hydrolase</keyword>
<feature type="domain" description="FlgD/Vpr Ig-like" evidence="3">
    <location>
        <begin position="507"/>
        <end position="566"/>
    </location>
</feature>
<protein>
    <submittedName>
        <fullName evidence="4">Agmatine deiminase family protein</fullName>
    </submittedName>
</protein>
<organism evidence="4 5">
    <name type="scientific">Eiseniibacteriota bacterium</name>
    <dbReference type="NCBI Taxonomy" id="2212470"/>
    <lineage>
        <taxon>Bacteria</taxon>
        <taxon>Candidatus Eiseniibacteriota</taxon>
    </lineage>
</organism>
<dbReference type="Pfam" id="PF13860">
    <property type="entry name" value="FlgD_ig"/>
    <property type="match status" value="1"/>
</dbReference>
<dbReference type="InterPro" id="IPR007466">
    <property type="entry name" value="Peptidyl-Arg-deiminase_porph"/>
</dbReference>
<name>A0ABV6YJ69_UNCEI</name>
<reference evidence="4 5" key="1">
    <citation type="submission" date="2024-09" db="EMBL/GenBank/DDBJ databases">
        <authorList>
            <person name="D'Angelo T."/>
        </authorList>
    </citation>
    <scope>NUCLEOTIDE SEQUENCE [LARGE SCALE GENOMIC DNA]</scope>
    <source>
        <strain evidence="4">SAG AM-320-E07</strain>
    </source>
</reference>
<comment type="caution">
    <text evidence="4">The sequence shown here is derived from an EMBL/GenBank/DDBJ whole genome shotgun (WGS) entry which is preliminary data.</text>
</comment>
<dbReference type="Pfam" id="PF04371">
    <property type="entry name" value="PAD_porph"/>
    <property type="match status" value="1"/>
</dbReference>
<dbReference type="Proteomes" id="UP001593833">
    <property type="component" value="Unassembled WGS sequence"/>
</dbReference>
<dbReference type="PANTHER" id="PTHR31377">
    <property type="entry name" value="AGMATINE DEIMINASE-RELATED"/>
    <property type="match status" value="1"/>
</dbReference>
<feature type="chain" id="PRO_5046162553" evidence="2">
    <location>
        <begin position="29"/>
        <end position="583"/>
    </location>
</feature>
<evidence type="ECO:0000313" key="4">
    <source>
        <dbReference type="EMBL" id="MFC1572380.1"/>
    </source>
</evidence>
<keyword evidence="5" id="KW-1185">Reference proteome</keyword>
<dbReference type="InterPro" id="IPR025965">
    <property type="entry name" value="FlgD/Vpr_Ig-like"/>
</dbReference>
<proteinExistence type="predicted"/>
<evidence type="ECO:0000313" key="5">
    <source>
        <dbReference type="Proteomes" id="UP001593833"/>
    </source>
</evidence>
<dbReference type="Gene3D" id="2.60.40.4070">
    <property type="match status" value="1"/>
</dbReference>
<keyword evidence="2" id="KW-0732">Signal</keyword>
<evidence type="ECO:0000259" key="3">
    <source>
        <dbReference type="Pfam" id="PF13860"/>
    </source>
</evidence>
<feature type="signal peptide" evidence="2">
    <location>
        <begin position="1"/>
        <end position="28"/>
    </location>
</feature>
<sequence>MRFSRMIPLIATLACLFGIASLCSSAGAQTYKDAERYPGKVISLPHGLTPEEMLILDEIGMRHRETPAPSAQPVRNAAEFDRMTGVLVRYPLGIGTSIIAEMSEDVLIYCCVTQGNLSAASSAFTSGGVNMGNVIWFLCSTDSYWTRDYGPWFIYDDNHECAVVDVIYNRPRPNDDEIPTEFADFLRMDAYGPDLITAGGNWMCDGHGIAASSDLIWDENSGKTHAEIDQIVSDYLGIHTYHVVPDPNGTYIDHIDCWGKFLSVDKILIREVPQSHSQYDEIEDVVDYFAAQNCSYGWPYEIVRVYTPNNQPYTNSLILNDKVLVPVTGSSWDDEALAAYEAAMPGYEVIGCTGSWVSTDALHCRTHGVADPGLLYVWLKPLLQTDAPGPYRVGAEIIDHSQTGLVTDSLRVYWRAGETGPWSYEVMTAIAGTDSFYADIPSQPPQTTVQYYVFAADNSGRAETYPLVGAPGAFSFLVDTDPQSVEEWAGTETILMARVDSNPVRGAATIRFELGVPSRASLRVFDHQGRFVRRIVNGRLEAGGHRARWDCTAQTGEQVAPGIYFYMLEAGGLAVTERLVVLP</sequence>
<dbReference type="PANTHER" id="PTHR31377:SF0">
    <property type="entry name" value="AGMATINE DEIMINASE-RELATED"/>
    <property type="match status" value="1"/>
</dbReference>
<accession>A0ABV6YJ69</accession>